<protein>
    <submittedName>
        <fullName evidence="1">Uncharacterized protein</fullName>
    </submittedName>
</protein>
<dbReference type="AlphaFoldDB" id="A0A8J5W6W5"/>
<accession>A0A8J5W6W5</accession>
<keyword evidence="2" id="KW-1185">Reference proteome</keyword>
<organism evidence="1 2">
    <name type="scientific">Zizania palustris</name>
    <name type="common">Northern wild rice</name>
    <dbReference type="NCBI Taxonomy" id="103762"/>
    <lineage>
        <taxon>Eukaryota</taxon>
        <taxon>Viridiplantae</taxon>
        <taxon>Streptophyta</taxon>
        <taxon>Embryophyta</taxon>
        <taxon>Tracheophyta</taxon>
        <taxon>Spermatophyta</taxon>
        <taxon>Magnoliopsida</taxon>
        <taxon>Liliopsida</taxon>
        <taxon>Poales</taxon>
        <taxon>Poaceae</taxon>
        <taxon>BOP clade</taxon>
        <taxon>Oryzoideae</taxon>
        <taxon>Oryzeae</taxon>
        <taxon>Zizaniinae</taxon>
        <taxon>Zizania</taxon>
    </lineage>
</organism>
<dbReference type="Proteomes" id="UP000729402">
    <property type="component" value="Unassembled WGS sequence"/>
</dbReference>
<reference evidence="1" key="1">
    <citation type="journal article" date="2021" name="bioRxiv">
        <title>Whole Genome Assembly and Annotation of Northern Wild Rice, Zizania palustris L., Supports a Whole Genome Duplication in the Zizania Genus.</title>
        <authorList>
            <person name="Haas M."/>
            <person name="Kono T."/>
            <person name="Macchietto M."/>
            <person name="Millas R."/>
            <person name="McGilp L."/>
            <person name="Shao M."/>
            <person name="Duquette J."/>
            <person name="Hirsch C.N."/>
            <person name="Kimball J."/>
        </authorList>
    </citation>
    <scope>NUCLEOTIDE SEQUENCE</scope>
    <source>
        <tissue evidence="1">Fresh leaf tissue</tissue>
    </source>
</reference>
<gene>
    <name evidence="1" type="ORF">GUJ93_ZPchr0014g46749</name>
</gene>
<reference evidence="1" key="2">
    <citation type="submission" date="2021-02" db="EMBL/GenBank/DDBJ databases">
        <authorList>
            <person name="Kimball J.A."/>
            <person name="Haas M.W."/>
            <person name="Macchietto M."/>
            <person name="Kono T."/>
            <person name="Duquette J."/>
            <person name="Shao M."/>
        </authorList>
    </citation>
    <scope>NUCLEOTIDE SEQUENCE</scope>
    <source>
        <tissue evidence="1">Fresh leaf tissue</tissue>
    </source>
</reference>
<dbReference type="EMBL" id="JAAALK010000086">
    <property type="protein sequence ID" value="KAG8082774.1"/>
    <property type="molecule type" value="Genomic_DNA"/>
</dbReference>
<evidence type="ECO:0000313" key="1">
    <source>
        <dbReference type="EMBL" id="KAG8082774.1"/>
    </source>
</evidence>
<comment type="caution">
    <text evidence="1">The sequence shown here is derived from an EMBL/GenBank/DDBJ whole genome shotgun (WGS) entry which is preliminary data.</text>
</comment>
<sequence>MLHTCGLAARGRLPIAAAHRVAVRLGSPLDRCRVAAQSRACAARLLRSITCLGRLASVWPHASATPGSPHGRAALSAQPRLLRLATRLPPQQQSRSLSPVAINPHIATHSVRANKSPQVPDEAPYALIQALDYP</sequence>
<proteinExistence type="predicted"/>
<name>A0A8J5W6W5_ZIZPA</name>
<evidence type="ECO:0000313" key="2">
    <source>
        <dbReference type="Proteomes" id="UP000729402"/>
    </source>
</evidence>